<dbReference type="InterPro" id="IPR036849">
    <property type="entry name" value="Enolase-like_C_sf"/>
</dbReference>
<dbReference type="STRING" id="1189612.A33Q_1103"/>
<dbReference type="InterPro" id="IPR034593">
    <property type="entry name" value="DgoD-like"/>
</dbReference>
<dbReference type="RefSeq" id="WP_009032426.1">
    <property type="nucleotide sequence ID" value="NZ_ALWO02000023.1"/>
</dbReference>
<dbReference type="GO" id="GO:0047929">
    <property type="term" value="F:gluconate dehydratase activity"/>
    <property type="evidence" value="ECO:0007669"/>
    <property type="project" value="UniProtKB-EC"/>
</dbReference>
<evidence type="ECO:0000259" key="3">
    <source>
        <dbReference type="Pfam" id="PF02746"/>
    </source>
</evidence>
<dbReference type="eggNOG" id="COG4948">
    <property type="taxonomic scope" value="Bacteria"/>
</dbReference>
<keyword evidence="1 5" id="KW-0456">Lyase</keyword>
<comment type="caution">
    <text evidence="5">The sequence shown here is derived from an EMBL/GenBank/DDBJ whole genome shotgun (WGS) entry which is preliminary data.</text>
</comment>
<evidence type="ECO:0000259" key="4">
    <source>
        <dbReference type="Pfam" id="PF13378"/>
    </source>
</evidence>
<feature type="domain" description="Enolase C-terminal" evidence="4">
    <location>
        <begin position="252"/>
        <end position="463"/>
    </location>
</feature>
<feature type="region of interest" description="Disordered" evidence="2">
    <location>
        <begin position="471"/>
        <end position="494"/>
    </location>
</feature>
<reference evidence="5 6" key="1">
    <citation type="journal article" date="2013" name="Genome Announc.">
        <title>Draft Genome Sequence of Indibacter alkaliphilus Strain LW1T, Isolated from Lonar Lake, a Haloalkaline Lake in the Buldana District of Maharashtra, India.</title>
        <authorList>
            <person name="Singh A."/>
            <person name="Kumar Jangir P."/>
            <person name="Sharma R."/>
            <person name="Singh A."/>
            <person name="Kumar Pinnaka A."/>
            <person name="Shivaji S."/>
        </authorList>
    </citation>
    <scope>NUCLEOTIDE SEQUENCE [LARGE SCALE GENOMIC DNA]</scope>
    <source>
        <strain evidence="6">CCUG 57479 / KCTC 22604 / LW1</strain>
    </source>
</reference>
<protein>
    <submittedName>
        <fullName evidence="5">Gluconate dehydratase</fullName>
        <ecNumber evidence="5">4.2.1.39</ecNumber>
    </submittedName>
</protein>
<dbReference type="EC" id="4.2.1.39" evidence="5"/>
<dbReference type="InterPro" id="IPR029017">
    <property type="entry name" value="Enolase-like_N"/>
</dbReference>
<dbReference type="SUPFAM" id="SSF54826">
    <property type="entry name" value="Enolase N-terminal domain-like"/>
    <property type="match status" value="1"/>
</dbReference>
<evidence type="ECO:0000256" key="2">
    <source>
        <dbReference type="SAM" id="MobiDB-lite"/>
    </source>
</evidence>
<dbReference type="EMBL" id="ALWO02000023">
    <property type="protein sequence ID" value="EOZ98449.1"/>
    <property type="molecule type" value="Genomic_DNA"/>
</dbReference>
<dbReference type="Gene3D" id="3.20.20.120">
    <property type="entry name" value="Enolase-like C-terminal domain"/>
    <property type="match status" value="1"/>
</dbReference>
<name>S2DHH4_INDAL</name>
<evidence type="ECO:0000313" key="6">
    <source>
        <dbReference type="Proteomes" id="UP000006073"/>
    </source>
</evidence>
<feature type="compositionally biased region" description="Basic and acidic residues" evidence="2">
    <location>
        <begin position="483"/>
        <end position="494"/>
    </location>
</feature>
<dbReference type="Pfam" id="PF13378">
    <property type="entry name" value="MR_MLE_C"/>
    <property type="match status" value="1"/>
</dbReference>
<dbReference type="InterPro" id="IPR029065">
    <property type="entry name" value="Enolase_C-like"/>
</dbReference>
<keyword evidence="6" id="KW-1185">Reference proteome</keyword>
<dbReference type="Gene3D" id="3.30.390.10">
    <property type="entry name" value="Enolase-like, N-terminal domain"/>
    <property type="match status" value="1"/>
</dbReference>
<gene>
    <name evidence="5" type="ORF">A33Q_1103</name>
</gene>
<dbReference type="SFLD" id="SFLDS00001">
    <property type="entry name" value="Enolase"/>
    <property type="match status" value="1"/>
</dbReference>
<dbReference type="PANTHER" id="PTHR48080">
    <property type="entry name" value="D-GALACTONATE DEHYDRATASE-RELATED"/>
    <property type="match status" value="1"/>
</dbReference>
<dbReference type="CDD" id="cd03316">
    <property type="entry name" value="MR_like"/>
    <property type="match status" value="1"/>
</dbReference>
<dbReference type="PANTHER" id="PTHR48080:SF2">
    <property type="entry name" value="D-GALACTONATE DEHYDRATASE"/>
    <property type="match status" value="1"/>
</dbReference>
<feature type="domain" description="Mandelate racemase/muconate lactonizing enzyme N-terminal" evidence="3">
    <location>
        <begin position="93"/>
        <end position="179"/>
    </location>
</feature>
<organism evidence="5 6">
    <name type="scientific">Indibacter alkaliphilus (strain CCUG 57479 / KCTC 22604 / LW1)</name>
    <dbReference type="NCBI Taxonomy" id="1189612"/>
    <lineage>
        <taxon>Bacteria</taxon>
        <taxon>Pseudomonadati</taxon>
        <taxon>Bacteroidota</taxon>
        <taxon>Cytophagia</taxon>
        <taxon>Cytophagales</taxon>
        <taxon>Cyclobacteriaceae</taxon>
    </lineage>
</organism>
<dbReference type="AlphaFoldDB" id="S2DHH4"/>
<dbReference type="Pfam" id="PF02746">
    <property type="entry name" value="MR_MLE_N"/>
    <property type="match status" value="1"/>
</dbReference>
<dbReference type="SFLD" id="SFLDG00179">
    <property type="entry name" value="mandelate_racemase"/>
    <property type="match status" value="1"/>
</dbReference>
<dbReference type="InterPro" id="IPR013341">
    <property type="entry name" value="Mandelate_racemase_N_dom"/>
</dbReference>
<dbReference type="GO" id="GO:0016854">
    <property type="term" value="F:racemase and epimerase activity"/>
    <property type="evidence" value="ECO:0007669"/>
    <property type="project" value="UniProtKB-ARBA"/>
</dbReference>
<dbReference type="Proteomes" id="UP000006073">
    <property type="component" value="Unassembled WGS sequence"/>
</dbReference>
<dbReference type="OrthoDB" id="9796450at2"/>
<proteinExistence type="predicted"/>
<evidence type="ECO:0000313" key="5">
    <source>
        <dbReference type="EMBL" id="EOZ98449.1"/>
    </source>
</evidence>
<dbReference type="SUPFAM" id="SSF51604">
    <property type="entry name" value="Enolase C-terminal domain-like"/>
    <property type="match status" value="1"/>
</dbReference>
<accession>S2DHH4</accession>
<sequence length="494" mass="55610">MKNSLQQLISDNRKREKAYVLQRQAEIDNPSTLNKRRDFLKKTALGGVSLSALMGLSLGDTLAETSRDVNRFSSPTDLKITDMRYCVTSVLGRTAIIRIDTNQGIYGLGEVRDGADPRYALMLKSRILGENPCNVERIFKIVKQFGGPARQAGGVCAVEMAMWDLCGKAYNIPAWQLLGGRYRDTVRLYADTPEGKDSEDQQQKIKFRTEDQGYTWLKMDVSINEIKDIPGCLVNPEILKSGSSQWQGGYMSYANTMHPFTGIQITEKGLDELAKIVDNIRNMVGYEIPISTDHYGHIDYNNCIRLGKALEKYRLAWLEDMVPWQHWEKHKMITDTLQTPTTTGEDIYLLENFKNLIDNQAVDIVHPDLASSGGLLETKKIGDYAEEKGIAMAMHQAGTPVSFMANVHCAAATQNFLALEHHSVDLSWWEDMVHTVGGFKMIENGYANVPLTAPGLGIELNDEVVKQHLNKSDSSYFEPTPDWDEKRSHDRTYS</sequence>
<evidence type="ECO:0000256" key="1">
    <source>
        <dbReference type="ARBA" id="ARBA00023239"/>
    </source>
</evidence>